<dbReference type="InterPro" id="IPR011010">
    <property type="entry name" value="DNA_brk_join_enz"/>
</dbReference>
<dbReference type="SUPFAM" id="SSF56349">
    <property type="entry name" value="DNA breaking-rejoining enzymes"/>
    <property type="match status" value="1"/>
</dbReference>
<dbReference type="PANTHER" id="PTHR30349:SF41">
    <property type="entry name" value="INTEGRASE_RECOMBINASE PROTEIN MJ0367-RELATED"/>
    <property type="match status" value="1"/>
</dbReference>
<comment type="similarity">
    <text evidence="1">Belongs to the 'phage' integrase family.</text>
</comment>
<dbReference type="PANTHER" id="PTHR30349">
    <property type="entry name" value="PHAGE INTEGRASE-RELATED"/>
    <property type="match status" value="1"/>
</dbReference>
<keyword evidence="3" id="KW-0233">DNA recombination</keyword>
<dbReference type="Proteomes" id="UP000235914">
    <property type="component" value="Unassembled WGS sequence"/>
</dbReference>
<feature type="domain" description="Tyr recombinase" evidence="4">
    <location>
        <begin position="187"/>
        <end position="357"/>
    </location>
</feature>
<name>A0AAP8NP36_9BACT</name>
<reference evidence="5 6" key="1">
    <citation type="journal article" date="2017" name="BMC Genomics">
        <title>Genome sequencing of 39 Akkermansia muciniphila isolates reveals its population structure, genomic and functional diverisity, and global distribution in mammalian gut microbiotas.</title>
        <authorList>
            <person name="Guo X."/>
            <person name="Li S."/>
            <person name="Zhang J."/>
            <person name="Wu F."/>
            <person name="Li X."/>
            <person name="Wu D."/>
            <person name="Zhang M."/>
            <person name="Ou Z."/>
            <person name="Jie Z."/>
            <person name="Yan Q."/>
            <person name="Li P."/>
            <person name="Yi J."/>
            <person name="Peng Y."/>
        </authorList>
    </citation>
    <scope>NUCLEOTIDE SEQUENCE [LARGE SCALE GENOMIC DNA]</scope>
    <source>
        <strain evidence="5 6">GP43</strain>
    </source>
</reference>
<keyword evidence="2" id="KW-0238">DNA-binding</keyword>
<dbReference type="CDD" id="cd00796">
    <property type="entry name" value="INT_Rci_Hp1_C"/>
    <property type="match status" value="1"/>
</dbReference>
<dbReference type="InterPro" id="IPR010998">
    <property type="entry name" value="Integrase_recombinase_N"/>
</dbReference>
<dbReference type="InterPro" id="IPR002104">
    <property type="entry name" value="Integrase_catalytic"/>
</dbReference>
<dbReference type="GO" id="GO:0015074">
    <property type="term" value="P:DNA integration"/>
    <property type="evidence" value="ECO:0007669"/>
    <property type="project" value="InterPro"/>
</dbReference>
<dbReference type="Gene3D" id="1.10.150.130">
    <property type="match status" value="1"/>
</dbReference>
<dbReference type="InterPro" id="IPR050090">
    <property type="entry name" value="Tyrosine_recombinase_XerCD"/>
</dbReference>
<sequence>MFLTSFVILGLMKSIIYPVAMNTDASTALALLASLPFSLTDVARLMLELVEGSGGSSVRKKEALLLHCRRVIALGCEAEHLATQTVSFSKAVAETLRVKADRSALTLRDIRSFTQRMMRDVPDLAARPMRSMTTADCAAVLEKVFLSPSQRRHARAILSGVFTVAWKKGWCAHNPVRLVDVPRVTEREIVPLRIEEVRRLLRTAEREEFSPCAAGVAMMLYGGIRPYEVRRLTWGDVDWEEGEVRIRPRQSKTGGGRQVPLSRSVLAWLRSYYPQGAERESVFICPPDWNRRWRALRSAAGFQTWRQDVLRHTFASYHAKMFHDWGRLQAAMGHRDGTLLQTRYVHTQGIRGCEVRAFWELAA</sequence>
<evidence type="ECO:0000313" key="6">
    <source>
        <dbReference type="Proteomes" id="UP000235914"/>
    </source>
</evidence>
<comment type="caution">
    <text evidence="5">The sequence shown here is derived from an EMBL/GenBank/DDBJ whole genome shotgun (WGS) entry which is preliminary data.</text>
</comment>
<evidence type="ECO:0000259" key="4">
    <source>
        <dbReference type="PROSITE" id="PS51898"/>
    </source>
</evidence>
<dbReference type="Pfam" id="PF00589">
    <property type="entry name" value="Phage_integrase"/>
    <property type="match status" value="1"/>
</dbReference>
<accession>A0AAP8NP36</accession>
<dbReference type="GO" id="GO:0006310">
    <property type="term" value="P:DNA recombination"/>
    <property type="evidence" value="ECO:0007669"/>
    <property type="project" value="UniProtKB-KW"/>
</dbReference>
<evidence type="ECO:0000256" key="1">
    <source>
        <dbReference type="ARBA" id="ARBA00008857"/>
    </source>
</evidence>
<proteinExistence type="inferred from homology"/>
<dbReference type="RefSeq" id="WP_102735148.1">
    <property type="nucleotide sequence ID" value="NZ_BSQQ01000001.1"/>
</dbReference>
<evidence type="ECO:0000256" key="3">
    <source>
        <dbReference type="ARBA" id="ARBA00023172"/>
    </source>
</evidence>
<dbReference type="AlphaFoldDB" id="A0AAP8NP36"/>
<dbReference type="InterPro" id="IPR013762">
    <property type="entry name" value="Integrase-like_cat_sf"/>
</dbReference>
<gene>
    <name evidence="5" type="ORF">CXU09_01205</name>
</gene>
<dbReference type="PROSITE" id="PS51898">
    <property type="entry name" value="TYR_RECOMBINASE"/>
    <property type="match status" value="1"/>
</dbReference>
<evidence type="ECO:0000256" key="2">
    <source>
        <dbReference type="ARBA" id="ARBA00023125"/>
    </source>
</evidence>
<organism evidence="5 6">
    <name type="scientific">Akkermansia muciniphila</name>
    <dbReference type="NCBI Taxonomy" id="239935"/>
    <lineage>
        <taxon>Bacteria</taxon>
        <taxon>Pseudomonadati</taxon>
        <taxon>Verrucomicrobiota</taxon>
        <taxon>Verrucomicrobiia</taxon>
        <taxon>Verrucomicrobiales</taxon>
        <taxon>Akkermansiaceae</taxon>
        <taxon>Akkermansia</taxon>
    </lineage>
</organism>
<dbReference type="Gene3D" id="1.10.443.10">
    <property type="entry name" value="Intergrase catalytic core"/>
    <property type="match status" value="1"/>
</dbReference>
<dbReference type="EMBL" id="PJKN01000001">
    <property type="protein sequence ID" value="PNC57718.1"/>
    <property type="molecule type" value="Genomic_DNA"/>
</dbReference>
<evidence type="ECO:0000313" key="5">
    <source>
        <dbReference type="EMBL" id="PNC57718.1"/>
    </source>
</evidence>
<dbReference type="GO" id="GO:0003677">
    <property type="term" value="F:DNA binding"/>
    <property type="evidence" value="ECO:0007669"/>
    <property type="project" value="UniProtKB-KW"/>
</dbReference>
<protein>
    <recommendedName>
        <fullName evidence="4">Tyr recombinase domain-containing protein</fullName>
    </recommendedName>
</protein>